<dbReference type="Pfam" id="PF03116">
    <property type="entry name" value="NQR2_RnfD_RnfE"/>
    <property type="match status" value="1"/>
</dbReference>
<evidence type="ECO:0000256" key="6">
    <source>
        <dbReference type="ARBA" id="ARBA00022643"/>
    </source>
</evidence>
<keyword evidence="10 16" id="KW-0520">NAD</keyword>
<comment type="cofactor">
    <cofactor evidence="16 17">
        <name>FMN</name>
        <dbReference type="ChEBI" id="CHEBI:58210"/>
    </cofactor>
</comment>
<accession>A0A9X2I856</accession>
<evidence type="ECO:0000256" key="4">
    <source>
        <dbReference type="ARBA" id="ARBA00022553"/>
    </source>
</evidence>
<keyword evidence="7 16" id="KW-0812">Transmembrane</keyword>
<dbReference type="GO" id="GO:0055085">
    <property type="term" value="P:transmembrane transport"/>
    <property type="evidence" value="ECO:0007669"/>
    <property type="project" value="InterPro"/>
</dbReference>
<feature type="transmembrane region" description="Helical" evidence="16">
    <location>
        <begin position="134"/>
        <end position="164"/>
    </location>
</feature>
<dbReference type="PIRSF" id="PIRSF016055">
    <property type="entry name" value="NADH-UbQ_OxRdtase_B_su"/>
    <property type="match status" value="1"/>
</dbReference>
<evidence type="ECO:0000313" key="19">
    <source>
        <dbReference type="Proteomes" id="UP001155280"/>
    </source>
</evidence>
<keyword evidence="15 16" id="KW-0739">Sodium transport</keyword>
<evidence type="ECO:0000256" key="10">
    <source>
        <dbReference type="ARBA" id="ARBA00023027"/>
    </source>
</evidence>
<comment type="subunit">
    <text evidence="16">Composed of six subunits; NqrA, NqrB, NqrC, NqrD, NqrE and NqrF.</text>
</comment>
<evidence type="ECO:0000256" key="11">
    <source>
        <dbReference type="ARBA" id="ARBA00023053"/>
    </source>
</evidence>
<evidence type="ECO:0000313" key="18">
    <source>
        <dbReference type="EMBL" id="MCP9198443.1"/>
    </source>
</evidence>
<dbReference type="GO" id="GO:0005886">
    <property type="term" value="C:plasma membrane"/>
    <property type="evidence" value="ECO:0007669"/>
    <property type="project" value="UniProtKB-SubCell"/>
</dbReference>
<dbReference type="Proteomes" id="UP001155280">
    <property type="component" value="Unassembled WGS sequence"/>
</dbReference>
<keyword evidence="3" id="KW-0997">Cell inner membrane</keyword>
<feature type="transmembrane region" description="Helical" evidence="16">
    <location>
        <begin position="267"/>
        <end position="288"/>
    </location>
</feature>
<evidence type="ECO:0000256" key="5">
    <source>
        <dbReference type="ARBA" id="ARBA00022630"/>
    </source>
</evidence>
<comment type="caution">
    <text evidence="18">The sequence shown here is derived from an EMBL/GenBank/DDBJ whole genome shotgun (WGS) entry which is preliminary data.</text>
</comment>
<keyword evidence="14 16" id="KW-0472">Membrane</keyword>
<feature type="transmembrane region" description="Helical" evidence="16">
    <location>
        <begin position="238"/>
        <end position="260"/>
    </location>
</feature>
<evidence type="ECO:0000256" key="15">
    <source>
        <dbReference type="ARBA" id="ARBA00023201"/>
    </source>
</evidence>
<evidence type="ECO:0000256" key="8">
    <source>
        <dbReference type="ARBA" id="ARBA00022967"/>
    </source>
</evidence>
<keyword evidence="9 16" id="KW-1133">Transmembrane helix</keyword>
<keyword evidence="1 16" id="KW-0813">Transport</keyword>
<dbReference type="PANTHER" id="PTHR30578:SF1">
    <property type="entry name" value="NA(+)-TRANSLOCATING NADH-QUINONE REDUCTASE SUBUNIT B"/>
    <property type="match status" value="1"/>
</dbReference>
<comment type="subcellular location">
    <subcellularLocation>
        <location evidence="16">Cell membrane</location>
        <topology evidence="16">Multi-pass membrane protein</topology>
    </subcellularLocation>
</comment>
<feature type="modified residue" description="FMN phosphoryl threonine" evidence="16 17">
    <location>
        <position position="215"/>
    </location>
</feature>
<dbReference type="NCBIfam" id="TIGR01937">
    <property type="entry name" value="nqrB"/>
    <property type="match status" value="1"/>
</dbReference>
<evidence type="ECO:0000256" key="13">
    <source>
        <dbReference type="ARBA" id="ARBA00023075"/>
    </source>
</evidence>
<comment type="catalytic activity">
    <reaction evidence="16">
        <text>a ubiquinone + n Na(+)(in) + NADH + H(+) = a ubiquinol + n Na(+)(out) + NAD(+)</text>
        <dbReference type="Rhea" id="RHEA:47748"/>
        <dbReference type="Rhea" id="RHEA-COMP:9565"/>
        <dbReference type="Rhea" id="RHEA-COMP:9566"/>
        <dbReference type="ChEBI" id="CHEBI:15378"/>
        <dbReference type="ChEBI" id="CHEBI:16389"/>
        <dbReference type="ChEBI" id="CHEBI:17976"/>
        <dbReference type="ChEBI" id="CHEBI:29101"/>
        <dbReference type="ChEBI" id="CHEBI:57540"/>
        <dbReference type="ChEBI" id="CHEBI:57945"/>
        <dbReference type="EC" id="7.2.1.1"/>
    </reaction>
</comment>
<dbReference type="EMBL" id="JANCNS010000001">
    <property type="protein sequence ID" value="MCP9198443.1"/>
    <property type="molecule type" value="Genomic_DNA"/>
</dbReference>
<feature type="transmembrane region" description="Helical" evidence="16">
    <location>
        <begin position="96"/>
        <end position="122"/>
    </location>
</feature>
<keyword evidence="19" id="KW-1185">Reference proteome</keyword>
<dbReference type="HAMAP" id="MF_00426">
    <property type="entry name" value="NqrB"/>
    <property type="match status" value="1"/>
</dbReference>
<evidence type="ECO:0000256" key="9">
    <source>
        <dbReference type="ARBA" id="ARBA00022989"/>
    </source>
</evidence>
<keyword evidence="4 16" id="KW-0597">Phosphoprotein</keyword>
<dbReference type="GO" id="GO:0010181">
    <property type="term" value="F:FMN binding"/>
    <property type="evidence" value="ECO:0007669"/>
    <property type="project" value="InterPro"/>
</dbReference>
<dbReference type="PANTHER" id="PTHR30578">
    <property type="entry name" value="ELECTRON TRANSPORT COMPLEX PROTEIN RNFD"/>
    <property type="match status" value="1"/>
</dbReference>
<keyword evidence="11 16" id="KW-0915">Sodium</keyword>
<keyword evidence="8 16" id="KW-1278">Translocase</keyword>
<dbReference type="GO" id="GO:0016655">
    <property type="term" value="F:oxidoreductase activity, acting on NAD(P)H, quinone or similar compound as acceptor"/>
    <property type="evidence" value="ECO:0007669"/>
    <property type="project" value="UniProtKB-UniRule"/>
</dbReference>
<evidence type="ECO:0000256" key="1">
    <source>
        <dbReference type="ARBA" id="ARBA00022448"/>
    </source>
</evidence>
<comment type="function">
    <text evidence="16">NQR complex catalyzes the reduction of ubiquinone-1 to ubiquinol by two successive reactions, coupled with the transport of Na(+) ions from the cytoplasm to the periplasm. NqrA to NqrE are probably involved in the second step, the conversion of ubisemiquinone to ubiquinol.</text>
</comment>
<sequence>MEWIRQRLDKIKQPFQKGKKLEKYAPAINALDTFLFTPNHTTQKGAHIRDAVDLKRTMITVVLALVPALIFGMWNGGYQYLHQLPEYADGVPFFDAFWHGALKIIPMIAVSYAVGLGIEFAFAIFRGHEVNEGYLVTGLLIPMIMPIDIPLWMVALSVVFAVLIGKEAFGGTGMNILNPALTARAFAFFAYPTYMSGNTVWVSNAAEVDAVSGETILGSLASGNEVGYSAMHMFSGQIPGSIAETSAICILAGALILVLTKVGSWRIILSAFIGAAIMGLIFNSLPSIGVEGNALTNFPWYLHLIVGGLAFGIVFMATDPVSAAQTARGKWIYGFLIGFLSVMIRIFNPAYPEGVMLGILLMNVFAPTIDHYVIEANVKRRKKRLEKANTQVETAV</sequence>
<gene>
    <name evidence="16" type="primary">nqrB</name>
    <name evidence="18" type="ORF">MKO06_00885</name>
</gene>
<evidence type="ECO:0000256" key="2">
    <source>
        <dbReference type="ARBA" id="ARBA00022475"/>
    </source>
</evidence>
<dbReference type="NCBIfam" id="NF003756">
    <property type="entry name" value="PRK05349.1"/>
    <property type="match status" value="1"/>
</dbReference>
<keyword evidence="12 16" id="KW-0406">Ion transport</keyword>
<reference evidence="18" key="1">
    <citation type="submission" date="2022-07" db="EMBL/GenBank/DDBJ databases">
        <title>Gramela sediminis sp. nov., isolated from deep-sea sediment of the Indian Ocean.</title>
        <authorList>
            <person name="Shi H."/>
        </authorList>
    </citation>
    <scope>NUCLEOTIDE SEQUENCE</scope>
    <source>
        <strain evidence="18">GC03-9</strain>
    </source>
</reference>
<dbReference type="InterPro" id="IPR004338">
    <property type="entry name" value="NqrB/RnfD"/>
</dbReference>
<evidence type="ECO:0000256" key="3">
    <source>
        <dbReference type="ARBA" id="ARBA00022519"/>
    </source>
</evidence>
<keyword evidence="5 16" id="KW-0285">Flavoprotein</keyword>
<evidence type="ECO:0000256" key="14">
    <source>
        <dbReference type="ARBA" id="ARBA00023136"/>
    </source>
</evidence>
<comment type="similarity">
    <text evidence="16">Belongs to the NqrB/RnfD family.</text>
</comment>
<feature type="transmembrane region" description="Helical" evidence="16">
    <location>
        <begin position="57"/>
        <end position="76"/>
    </location>
</feature>
<keyword evidence="13 16" id="KW-0830">Ubiquinone</keyword>
<dbReference type="InterPro" id="IPR010966">
    <property type="entry name" value="NqrB"/>
</dbReference>
<organism evidence="18 19">
    <name type="scientific">Christiangramia oceanisediminis</name>
    <dbReference type="NCBI Taxonomy" id="2920386"/>
    <lineage>
        <taxon>Bacteria</taxon>
        <taxon>Pseudomonadati</taxon>
        <taxon>Bacteroidota</taxon>
        <taxon>Flavobacteriia</taxon>
        <taxon>Flavobacteriales</taxon>
        <taxon>Flavobacteriaceae</taxon>
        <taxon>Christiangramia</taxon>
    </lineage>
</organism>
<dbReference type="RefSeq" id="WP_241550453.1">
    <property type="nucleotide sequence ID" value="NZ_JANCNS010000001.1"/>
</dbReference>
<protein>
    <recommendedName>
        <fullName evidence="16">Na(+)-translocating NADH-quinone reductase subunit B</fullName>
        <shortName evidence="16">Na(+)-NQR subunit B</shortName>
        <shortName evidence="16">Na(+)-translocating NQR subunit B</shortName>
        <ecNumber evidence="16">7.2.1.1</ecNumber>
    </recommendedName>
    <alternativeName>
        <fullName evidence="16">NQR complex subunit B</fullName>
    </alternativeName>
    <alternativeName>
        <fullName evidence="16">NQR-1 subunit B</fullName>
    </alternativeName>
</protein>
<dbReference type="GO" id="GO:0022904">
    <property type="term" value="P:respiratory electron transport chain"/>
    <property type="evidence" value="ECO:0007669"/>
    <property type="project" value="InterPro"/>
</dbReference>
<name>A0A9X2I856_9FLAO</name>
<evidence type="ECO:0000256" key="17">
    <source>
        <dbReference type="PIRSR" id="PIRSR016055-50"/>
    </source>
</evidence>
<feature type="transmembrane region" description="Helical" evidence="16">
    <location>
        <begin position="354"/>
        <end position="374"/>
    </location>
</feature>
<dbReference type="GO" id="GO:0006814">
    <property type="term" value="P:sodium ion transport"/>
    <property type="evidence" value="ECO:0007669"/>
    <property type="project" value="UniProtKB-UniRule"/>
</dbReference>
<feature type="transmembrane region" description="Helical" evidence="16">
    <location>
        <begin position="300"/>
        <end position="318"/>
    </location>
</feature>
<evidence type="ECO:0000256" key="16">
    <source>
        <dbReference type="HAMAP-Rule" id="MF_00426"/>
    </source>
</evidence>
<keyword evidence="6 16" id="KW-0288">FMN</keyword>
<keyword evidence="2 16" id="KW-1003">Cell membrane</keyword>
<feature type="transmembrane region" description="Helical" evidence="16">
    <location>
        <begin position="330"/>
        <end position="348"/>
    </location>
</feature>
<dbReference type="AlphaFoldDB" id="A0A9X2I856"/>
<evidence type="ECO:0000256" key="12">
    <source>
        <dbReference type="ARBA" id="ARBA00023065"/>
    </source>
</evidence>
<dbReference type="EC" id="7.2.1.1" evidence="16"/>
<proteinExistence type="inferred from homology"/>
<evidence type="ECO:0000256" key="7">
    <source>
        <dbReference type="ARBA" id="ARBA00022692"/>
    </source>
</evidence>